<feature type="region of interest" description="Disordered" evidence="1">
    <location>
        <begin position="83"/>
        <end position="131"/>
    </location>
</feature>
<feature type="region of interest" description="Disordered" evidence="1">
    <location>
        <begin position="266"/>
        <end position="293"/>
    </location>
</feature>
<feature type="compositionally biased region" description="Basic and acidic residues" evidence="1">
    <location>
        <begin position="279"/>
        <end position="293"/>
    </location>
</feature>
<evidence type="ECO:0000313" key="2">
    <source>
        <dbReference type="WBParaSite" id="SSLN_0000298101-mRNA-1"/>
    </source>
</evidence>
<reference evidence="2" key="1">
    <citation type="submission" date="2016-06" db="UniProtKB">
        <authorList>
            <consortium name="WormBaseParasite"/>
        </authorList>
    </citation>
    <scope>IDENTIFICATION</scope>
</reference>
<feature type="compositionally biased region" description="Acidic residues" evidence="1">
    <location>
        <begin position="321"/>
        <end position="348"/>
    </location>
</feature>
<evidence type="ECO:0000256" key="1">
    <source>
        <dbReference type="SAM" id="MobiDB-lite"/>
    </source>
</evidence>
<dbReference type="AlphaFoldDB" id="A0A183SF83"/>
<feature type="compositionally biased region" description="Basic and acidic residues" evidence="1">
    <location>
        <begin position="83"/>
        <end position="106"/>
    </location>
</feature>
<accession>A0A183SF83</accession>
<proteinExistence type="predicted"/>
<feature type="region of interest" description="Disordered" evidence="1">
    <location>
        <begin position="159"/>
        <end position="190"/>
    </location>
</feature>
<organism evidence="2">
    <name type="scientific">Schistocephalus solidus</name>
    <name type="common">Tapeworm</name>
    <dbReference type="NCBI Taxonomy" id="70667"/>
    <lineage>
        <taxon>Eukaryota</taxon>
        <taxon>Metazoa</taxon>
        <taxon>Spiralia</taxon>
        <taxon>Lophotrochozoa</taxon>
        <taxon>Platyhelminthes</taxon>
        <taxon>Cestoda</taxon>
        <taxon>Eucestoda</taxon>
        <taxon>Diphyllobothriidea</taxon>
        <taxon>Diphyllobothriidae</taxon>
        <taxon>Schistocephalus</taxon>
    </lineage>
</organism>
<feature type="region of interest" description="Disordered" evidence="1">
    <location>
        <begin position="308"/>
        <end position="387"/>
    </location>
</feature>
<sequence length="499" mass="54527">LVGAADKKSRKESTSEVMKEAGELTKVSANVAEAASLAGHMGRTTNLRDKFESGAALDQKDVKRRKAKVRYAGVDTMKNKFMEEAQKATNRPTDEDAPRKLKEITPPREGVVVGTLESEPKARPPGIVASDDYPVEDFKAIGESTKSMREKFKKLEKTGGTTFDEDDTEKKDVKQIDPATSEATRSAKARWKDIESGKTEQVLGKLTINLNGPGGVYENEPDSLVNIARGQDKGEPANIIITTSAAERREAFLKKATAEGSVKRLDPANAVYENTPAPRPDDVIAAEKQEDDLSKLKTAKTIREKFADPKHGCGHLVVGGGDDDAEDDDDDDDDDAAAATDDDDDDGNGFDSVIDMHGEGGVYENEPERREDVIHYDESDDQPEPGAVKWASSAKERFMKDAEERSKAVRRTESIAVEEAGEQGTGGKFATTAKQQFLERQREAEEAAQKKARPGIIDIWSELPKESGVFENVPAARAEGIVVSGMYSDDEEEEEEEET</sequence>
<name>A0A183SF83_SCHSO</name>
<feature type="compositionally biased region" description="Basic and acidic residues" evidence="1">
    <location>
        <begin position="366"/>
        <end position="377"/>
    </location>
</feature>
<dbReference type="WBParaSite" id="SSLN_0000298101-mRNA-1">
    <property type="protein sequence ID" value="SSLN_0000298101-mRNA-1"/>
    <property type="gene ID" value="SSLN_0000298101"/>
</dbReference>
<protein>
    <submittedName>
        <fullName evidence="2">U4/U6.U5 tri-snRNP-associated protein 1</fullName>
    </submittedName>
</protein>